<dbReference type="PANTHER" id="PTHR15052:SF2">
    <property type="entry name" value="GENERAL TRANSCRIPTION FACTOR 3C POLYPEPTIDE 2"/>
    <property type="match status" value="1"/>
</dbReference>
<comment type="caution">
    <text evidence="5">The sequence shown here is derived from an EMBL/GenBank/DDBJ whole genome shotgun (WGS) entry which is preliminary data.</text>
</comment>
<dbReference type="InterPro" id="IPR015943">
    <property type="entry name" value="WD40/YVTN_repeat-like_dom_sf"/>
</dbReference>
<feature type="compositionally biased region" description="Acidic residues" evidence="4">
    <location>
        <begin position="103"/>
        <end position="125"/>
    </location>
</feature>
<keyword evidence="2" id="KW-0804">Transcription</keyword>
<dbReference type="Proteomes" id="UP001148786">
    <property type="component" value="Unassembled WGS sequence"/>
</dbReference>
<feature type="compositionally biased region" description="Acidic residues" evidence="4">
    <location>
        <begin position="82"/>
        <end position="95"/>
    </location>
</feature>
<evidence type="ECO:0000256" key="4">
    <source>
        <dbReference type="SAM" id="MobiDB-lite"/>
    </source>
</evidence>
<dbReference type="PANTHER" id="PTHR15052">
    <property type="entry name" value="RNA POLYMERASE III TRANSCRIPTION INITIATION FACTOR COMPLEX SUBUNIT"/>
    <property type="match status" value="1"/>
</dbReference>
<name>A0A9W8KA97_9AGAR</name>
<keyword evidence="3" id="KW-0539">Nucleus</keyword>
<dbReference type="AlphaFoldDB" id="A0A9W8KA97"/>
<protein>
    <submittedName>
        <fullName evidence="5">Uncharacterized protein</fullName>
    </submittedName>
</protein>
<accession>A0A9W8KA97</accession>
<dbReference type="InterPro" id="IPR036322">
    <property type="entry name" value="WD40_repeat_dom_sf"/>
</dbReference>
<dbReference type="SUPFAM" id="SSF50978">
    <property type="entry name" value="WD40 repeat-like"/>
    <property type="match status" value="1"/>
</dbReference>
<evidence type="ECO:0000313" key="5">
    <source>
        <dbReference type="EMBL" id="KAJ3511591.1"/>
    </source>
</evidence>
<dbReference type="Gene3D" id="2.130.10.10">
    <property type="entry name" value="YVTN repeat-like/Quinoprotein amine dehydrogenase"/>
    <property type="match status" value="1"/>
</dbReference>
<evidence type="ECO:0000256" key="3">
    <source>
        <dbReference type="ARBA" id="ARBA00023242"/>
    </source>
</evidence>
<comment type="subcellular location">
    <subcellularLocation>
        <location evidence="1">Nucleus</location>
    </subcellularLocation>
</comment>
<dbReference type="InterPro" id="IPR001680">
    <property type="entry name" value="WD40_rpt"/>
</dbReference>
<proteinExistence type="predicted"/>
<dbReference type="SMART" id="SM00320">
    <property type="entry name" value="WD40"/>
    <property type="match status" value="3"/>
</dbReference>
<dbReference type="EMBL" id="JANKHO010000317">
    <property type="protein sequence ID" value="KAJ3511591.1"/>
    <property type="molecule type" value="Genomic_DNA"/>
</dbReference>
<dbReference type="InterPro" id="IPR052416">
    <property type="entry name" value="GTF3C_component"/>
</dbReference>
<organism evidence="5 6">
    <name type="scientific">Agrocybe chaxingu</name>
    <dbReference type="NCBI Taxonomy" id="84603"/>
    <lineage>
        <taxon>Eukaryota</taxon>
        <taxon>Fungi</taxon>
        <taxon>Dikarya</taxon>
        <taxon>Basidiomycota</taxon>
        <taxon>Agaricomycotina</taxon>
        <taxon>Agaricomycetes</taxon>
        <taxon>Agaricomycetidae</taxon>
        <taxon>Agaricales</taxon>
        <taxon>Agaricineae</taxon>
        <taxon>Strophariaceae</taxon>
        <taxon>Agrocybe</taxon>
    </lineage>
</organism>
<reference evidence="5" key="1">
    <citation type="submission" date="2022-07" db="EMBL/GenBank/DDBJ databases">
        <title>Genome Sequence of Agrocybe chaxingu.</title>
        <authorList>
            <person name="Buettner E."/>
        </authorList>
    </citation>
    <scope>NUCLEOTIDE SEQUENCE</scope>
    <source>
        <strain evidence="5">MP-N11</strain>
    </source>
</reference>
<dbReference type="GO" id="GO:0005634">
    <property type="term" value="C:nucleus"/>
    <property type="evidence" value="ECO:0007669"/>
    <property type="project" value="UniProtKB-SubCell"/>
</dbReference>
<gene>
    <name evidence="5" type="ORF">NLJ89_g4010</name>
</gene>
<dbReference type="GO" id="GO:0000127">
    <property type="term" value="C:transcription factor TFIIIC complex"/>
    <property type="evidence" value="ECO:0007669"/>
    <property type="project" value="TreeGrafter"/>
</dbReference>
<evidence type="ECO:0000256" key="2">
    <source>
        <dbReference type="ARBA" id="ARBA00023163"/>
    </source>
</evidence>
<sequence>MIPTVFSLTPGRHQVDILHFCPPTFIVFRYREQLVLMPRELRPRTNRPSYVALAGYPDDEEEEEEAMNRPGPSSKRSKPTVFEDEEDSESDFELGDAEKDTVEQEAEDDMDEDAVEEIDDEAEEEIVAKPVSPKRKRPLWELVEDRGWFKEAVTLGIGVDTEGKRRPIVYEDIAIREGWKILTAQEATAYLPTDDVTTEEGTLKPPPPLPCYFGPIKSQKRHDLEMFESLSLSTYSVESNAHVFNAGAPVWGLDWCPTYVGDRAKRGFKQYLAVAPFPSHSHSPDIGRKVARPSFACIQIWSLSSIRNPSSRKSPSKKPDYGQMKCEMVVCLDTGPAYDVKWCPLPSHDPESAEHTPRKLGLLAGTFEDGSFSVFVIPDPNDVRPRGHDHSAPLYVNLSHPILRIELPETACWSFDWANSGLVAIGTTNGCIAVYDIQAALGSCAEGNVATVTDILPTHYITVHQSAIRSLAWIRAPPSSPSGTPCLDQDPTTIASGGYDGMECMTDIREGRGVVMNRTRDVINAMAFSPFGGGPITLDHENTVKAYSASPSMLARGHTLFEPQGPVWSIHASDYHPQLAVGAADGSCSTTNTLRATRRGGAAPFFVHKIFQMDYNRNTREFRMLDHFLPQKGRRYVQKGKGKKDNEAVPSSTGAWPQAVGVHRVVWNDGNGLAASGWLAAGTASGLCRIDLLCGRWIQDKIPYRGIEGIRFEDEDAMEVDSDGSEEEFD</sequence>
<evidence type="ECO:0000256" key="1">
    <source>
        <dbReference type="ARBA" id="ARBA00004123"/>
    </source>
</evidence>
<evidence type="ECO:0000313" key="6">
    <source>
        <dbReference type="Proteomes" id="UP001148786"/>
    </source>
</evidence>
<feature type="region of interest" description="Disordered" evidence="4">
    <location>
        <begin position="55"/>
        <end position="130"/>
    </location>
</feature>
<keyword evidence="6" id="KW-1185">Reference proteome</keyword>
<dbReference type="OrthoDB" id="4703at2759"/>
<dbReference type="GO" id="GO:0006383">
    <property type="term" value="P:transcription by RNA polymerase III"/>
    <property type="evidence" value="ECO:0007669"/>
    <property type="project" value="TreeGrafter"/>
</dbReference>